<keyword evidence="1" id="KW-0732">Signal</keyword>
<reference evidence="2" key="1">
    <citation type="submission" date="2020-02" db="EMBL/GenBank/DDBJ databases">
        <authorList>
            <person name="Shen X.-R."/>
            <person name="Zhang Y.-X."/>
        </authorList>
    </citation>
    <scope>NUCLEOTIDE SEQUENCE</scope>
    <source>
        <strain evidence="2">SYP-B3998</strain>
    </source>
</reference>
<evidence type="ECO:0000256" key="1">
    <source>
        <dbReference type="SAM" id="SignalP"/>
    </source>
</evidence>
<dbReference type="Gene3D" id="3.40.190.10">
    <property type="entry name" value="Periplasmic binding protein-like II"/>
    <property type="match status" value="2"/>
</dbReference>
<dbReference type="AlphaFoldDB" id="A0A6G3ZTR7"/>
<dbReference type="PANTHER" id="PTHR43649">
    <property type="entry name" value="ARABINOSE-BINDING PROTEIN-RELATED"/>
    <property type="match status" value="1"/>
</dbReference>
<dbReference type="EMBL" id="JAAIKC010000001">
    <property type="protein sequence ID" value="NEW04981.1"/>
    <property type="molecule type" value="Genomic_DNA"/>
</dbReference>
<comment type="caution">
    <text evidence="2">The sequence shown here is derived from an EMBL/GenBank/DDBJ whole genome shotgun (WGS) entry which is preliminary data.</text>
</comment>
<sequence>MFQTSKWFTKVLLLSTLTLTIAACGHTTDDQGTSTGAESAGQKPTKLTVFIASRTTDALYTNETLIWKELGKRLNLEFEFITGDKKTMITKLPLMVASGEYPDIVSGQITDFNKFGPQGAFIPLNELIAKQAPNITKYLVNDKEAKSQTIAFDGNLYSVPMLSAVRTSEGPLVRQDWLDRLGLPLPETIEDWHTMLKAFKEKDPNGDGNNDEVPFSTTDTYYLNFADAWGIDLNVDSRWMQSNGKMIYTPIDPRTKQYLTTMNQWYSEGLFDKELLSRQDKDYQTMIFNNKVGATNHWIGYVAGFNDMPEAKKIQGFHFQVTKPPVLNKGDKPLTDRQQQLTVPWSWAISKSNKNVDATMKLFDYVYSDEGRTLLNFGIEGDTFTKQADGSFKYTDKIVKNADGSAKALYRIGAQPLLGFRQDPQYEKASCLSADSCKQLFNYVDHNYFREAIPTLKYSDADMEEYNRITTQINTYVDEMLSKFVVGQEPISKFDSFVTKVKSMNYDQLEKIQNKAYEKYKELSK</sequence>
<feature type="signal peptide" evidence="1">
    <location>
        <begin position="1"/>
        <end position="22"/>
    </location>
</feature>
<protein>
    <submittedName>
        <fullName evidence="2">Extracellular solute-binding protein</fullName>
    </submittedName>
</protein>
<dbReference type="InterPro" id="IPR050490">
    <property type="entry name" value="Bact_solute-bd_prot1"/>
</dbReference>
<dbReference type="RefSeq" id="WP_163940902.1">
    <property type="nucleotide sequence ID" value="NZ_JAAIKC010000001.1"/>
</dbReference>
<gene>
    <name evidence="2" type="ORF">GK047_02975</name>
</gene>
<dbReference type="Pfam" id="PF01547">
    <property type="entry name" value="SBP_bac_1"/>
    <property type="match status" value="1"/>
</dbReference>
<organism evidence="2">
    <name type="scientific">Paenibacillus sp. SYP-B3998</name>
    <dbReference type="NCBI Taxonomy" id="2678564"/>
    <lineage>
        <taxon>Bacteria</taxon>
        <taxon>Bacillati</taxon>
        <taxon>Bacillota</taxon>
        <taxon>Bacilli</taxon>
        <taxon>Bacillales</taxon>
        <taxon>Paenibacillaceae</taxon>
        <taxon>Paenibacillus</taxon>
    </lineage>
</organism>
<feature type="chain" id="PRO_5026082372" evidence="1">
    <location>
        <begin position="23"/>
        <end position="525"/>
    </location>
</feature>
<dbReference type="PANTHER" id="PTHR43649:SF17">
    <property type="entry name" value="ABC TRANSPORTER SOLUTE BINDING PROTEIN-SUGAR TRANSPORT"/>
    <property type="match status" value="1"/>
</dbReference>
<dbReference type="SUPFAM" id="SSF53850">
    <property type="entry name" value="Periplasmic binding protein-like II"/>
    <property type="match status" value="1"/>
</dbReference>
<evidence type="ECO:0000313" key="2">
    <source>
        <dbReference type="EMBL" id="NEW04981.1"/>
    </source>
</evidence>
<accession>A0A6G3ZTR7</accession>
<name>A0A6G3ZTR7_9BACL</name>
<dbReference type="InterPro" id="IPR006059">
    <property type="entry name" value="SBP"/>
</dbReference>
<dbReference type="PROSITE" id="PS51257">
    <property type="entry name" value="PROKAR_LIPOPROTEIN"/>
    <property type="match status" value="1"/>
</dbReference>
<proteinExistence type="predicted"/>